<evidence type="ECO:0000256" key="4">
    <source>
        <dbReference type="ARBA" id="ARBA00022741"/>
    </source>
</evidence>
<dbReference type="PROSITE" id="PS00513">
    <property type="entry name" value="ADENYLOSUCCIN_SYN_2"/>
    <property type="match status" value="1"/>
</dbReference>
<keyword evidence="7 8" id="KW-0342">GTP-binding</keyword>
<name>A0A6B8WAR6_9CORY</name>
<feature type="binding site" evidence="8">
    <location>
        <position position="13"/>
    </location>
    <ligand>
        <name>Mg(2+)</name>
        <dbReference type="ChEBI" id="CHEBI:18420"/>
    </ligand>
</feature>
<dbReference type="CDD" id="cd03108">
    <property type="entry name" value="AdSS"/>
    <property type="match status" value="1"/>
</dbReference>
<dbReference type="Gene3D" id="1.10.300.10">
    <property type="entry name" value="Adenylosuccinate Synthetase, subunit A, domain 2"/>
    <property type="match status" value="1"/>
</dbReference>
<feature type="binding site" description="in other chain" evidence="8">
    <location>
        <position position="302"/>
    </location>
    <ligand>
        <name>IMP</name>
        <dbReference type="ChEBI" id="CHEBI:58053"/>
        <note>ligand shared between dimeric partners</note>
    </ligand>
</feature>
<dbReference type="AlphaFoldDB" id="A0A6B8WAR6"/>
<dbReference type="PANTHER" id="PTHR11846:SF0">
    <property type="entry name" value="ADENYLOSUCCINATE SYNTHETASE"/>
    <property type="match status" value="1"/>
</dbReference>
<dbReference type="Gene3D" id="3.90.170.10">
    <property type="entry name" value="Adenylosuccinate Synthetase, subunit A, domain 3"/>
    <property type="match status" value="1"/>
</dbReference>
<evidence type="ECO:0000256" key="7">
    <source>
        <dbReference type="ARBA" id="ARBA00023134"/>
    </source>
</evidence>
<dbReference type="Pfam" id="PF00709">
    <property type="entry name" value="Adenylsucc_synt"/>
    <property type="match status" value="1"/>
</dbReference>
<dbReference type="FunFam" id="3.90.170.10:FF:000001">
    <property type="entry name" value="Adenylosuccinate synthetase"/>
    <property type="match status" value="1"/>
</dbReference>
<comment type="function">
    <text evidence="8">Plays an important role in the de novo pathway of purine nucleotide biosynthesis. Catalyzes the first committed step in the biosynthesis of AMP from IMP.</text>
</comment>
<feature type="binding site" evidence="8">
    <location>
        <position position="304"/>
    </location>
    <ligand>
        <name>GTP</name>
        <dbReference type="ChEBI" id="CHEBI:37565"/>
    </ligand>
</feature>
<evidence type="ECO:0000256" key="2">
    <source>
        <dbReference type="ARBA" id="ARBA00022598"/>
    </source>
</evidence>
<dbReference type="PROSITE" id="PS01266">
    <property type="entry name" value="ADENYLOSUCCIN_SYN_1"/>
    <property type="match status" value="1"/>
</dbReference>
<organism evidence="11 12">
    <name type="scientific">Corynebacterium occultum</name>
    <dbReference type="NCBI Taxonomy" id="2675219"/>
    <lineage>
        <taxon>Bacteria</taxon>
        <taxon>Bacillati</taxon>
        <taxon>Actinomycetota</taxon>
        <taxon>Actinomycetes</taxon>
        <taxon>Mycobacteriales</taxon>
        <taxon>Corynebacteriaceae</taxon>
        <taxon>Corynebacterium</taxon>
    </lineage>
</organism>
<dbReference type="NCBIfam" id="NF002223">
    <property type="entry name" value="PRK01117.1"/>
    <property type="match status" value="1"/>
</dbReference>
<dbReference type="InterPro" id="IPR001114">
    <property type="entry name" value="Adenylosuccinate_synthetase"/>
</dbReference>
<feature type="active site" evidence="9">
    <location>
        <position position="139"/>
    </location>
</feature>
<dbReference type="GO" id="GO:0000287">
    <property type="term" value="F:magnesium ion binding"/>
    <property type="evidence" value="ECO:0007669"/>
    <property type="project" value="UniProtKB-UniRule"/>
</dbReference>
<feature type="binding site" description="in other chain" evidence="8">
    <location>
        <begin position="13"/>
        <end position="16"/>
    </location>
    <ligand>
        <name>IMP</name>
        <dbReference type="ChEBI" id="CHEBI:58053"/>
        <note>ligand shared between dimeric partners</note>
    </ligand>
</feature>
<dbReference type="PANTHER" id="PTHR11846">
    <property type="entry name" value="ADENYLOSUCCINATE SYNTHETASE"/>
    <property type="match status" value="1"/>
</dbReference>
<evidence type="ECO:0000256" key="6">
    <source>
        <dbReference type="ARBA" id="ARBA00022842"/>
    </source>
</evidence>
<dbReference type="GO" id="GO:0044208">
    <property type="term" value="P:'de novo' AMP biosynthetic process"/>
    <property type="evidence" value="ECO:0007669"/>
    <property type="project" value="UniProtKB-UniRule"/>
</dbReference>
<dbReference type="HAMAP" id="MF_00011">
    <property type="entry name" value="Adenylosucc_synth"/>
    <property type="match status" value="1"/>
</dbReference>
<dbReference type="GO" id="GO:0005737">
    <property type="term" value="C:cytoplasm"/>
    <property type="evidence" value="ECO:0007669"/>
    <property type="project" value="UniProtKB-SubCell"/>
</dbReference>
<protein>
    <recommendedName>
        <fullName evidence="8 10">Adenylosuccinate synthetase</fullName>
        <shortName evidence="8">AMPSase</shortName>
        <shortName evidence="8">AdSS</shortName>
        <ecNumber evidence="8 10">6.3.4.4</ecNumber>
    </recommendedName>
    <alternativeName>
        <fullName evidence="8">IMP--aspartate ligase</fullName>
    </alternativeName>
</protein>
<evidence type="ECO:0000313" key="12">
    <source>
        <dbReference type="Proteomes" id="UP000424462"/>
    </source>
</evidence>
<dbReference type="Proteomes" id="UP000424462">
    <property type="component" value="Chromosome"/>
</dbReference>
<dbReference type="InterPro" id="IPR027417">
    <property type="entry name" value="P-loop_NTPase"/>
</dbReference>
<evidence type="ECO:0000256" key="8">
    <source>
        <dbReference type="HAMAP-Rule" id="MF_00011"/>
    </source>
</evidence>
<comment type="subunit">
    <text evidence="1 8">Homodimer.</text>
</comment>
<comment type="similarity">
    <text evidence="8 10">Belongs to the adenylosuccinate synthetase family.</text>
</comment>
<evidence type="ECO:0000256" key="10">
    <source>
        <dbReference type="RuleBase" id="RU000520"/>
    </source>
</evidence>
<comment type="pathway">
    <text evidence="8 10">Purine metabolism; AMP biosynthesis via de novo pathway; AMP from IMP: step 1/2.</text>
</comment>
<sequence>MAAIVIVGAQWGDEGKGKATDILGGRVDYVVKPNGGNNAGHTVVVGGEKYELKLLPAGILSENAIPILGNGVVINLEALFEEIEGLEARGADASRLRISANAHLVAPYHQIMDRVQERFLGKRAIGTTGRGIGPTYQDKVGRVGIRVQDIFDESILRQKIESALDVKNQILVKMYNRKAIVAEEIVQYFLGYAERLRPMMIDSEYVLNTALDEGKHVLMEGGQATMLDVDHGTYPFVTSSNPTAGGACVGSGVGPTKITSSLGIIKAYTTRVGAGPFPTELFDKWGEYLQTVGGEIGVNTGRKRRCGWYDSVIARYASRVNGFTDYFLTKLDVLTGIGEIPICVAYEVDGVRHDEMPMTQSEFHHAKPIFETMPAWDEDITGCTTFEELPEKAQNYVRRLEELSGARFSYIGVGPGRDQTIVIHDVLDNQL</sequence>
<keyword evidence="3 8" id="KW-0479">Metal-binding</keyword>
<keyword evidence="4 8" id="KW-0547">Nucleotide-binding</keyword>
<reference evidence="11 12" key="1">
    <citation type="submission" date="2019-11" db="EMBL/GenBank/DDBJ databases">
        <title>Complete genome sequence of Corynebacterium kalinowskii 1959, a novel Corynebacterium species isolated from soil of a small paddock in Vilsendorf, Germany.</title>
        <authorList>
            <person name="Schaffert L."/>
            <person name="Ruwe M."/>
            <person name="Milse J."/>
            <person name="Hanuschka K."/>
            <person name="Ortseifen V."/>
            <person name="Droste J."/>
            <person name="Brandt D."/>
            <person name="Schlueter L."/>
            <person name="Kutter Y."/>
            <person name="Vinke S."/>
            <person name="Viehoefer P."/>
            <person name="Jacob L."/>
            <person name="Luebke N.-C."/>
            <person name="Schulte-Berndt E."/>
            <person name="Hain C."/>
            <person name="Linder M."/>
            <person name="Schmidt P."/>
            <person name="Wollenschlaeger L."/>
            <person name="Luttermann T."/>
            <person name="Thieme E."/>
            <person name="Hassa J."/>
            <person name="Haak M."/>
            <person name="Wittchen M."/>
            <person name="Mentz A."/>
            <person name="Persicke M."/>
            <person name="Busche T."/>
            <person name="Ruckert C."/>
        </authorList>
    </citation>
    <scope>NUCLEOTIDE SEQUENCE [LARGE SCALE GENOMIC DNA]</scope>
    <source>
        <strain evidence="11 12">2039</strain>
    </source>
</reference>
<dbReference type="InterPro" id="IPR042109">
    <property type="entry name" value="Adenylosuccinate_synth_dom1"/>
</dbReference>
<feature type="binding site" evidence="8">
    <location>
        <begin position="412"/>
        <end position="414"/>
    </location>
    <ligand>
        <name>GTP</name>
        <dbReference type="ChEBI" id="CHEBI:37565"/>
    </ligand>
</feature>
<feature type="binding site" evidence="8">
    <location>
        <begin position="12"/>
        <end position="18"/>
    </location>
    <ligand>
        <name>GTP</name>
        <dbReference type="ChEBI" id="CHEBI:37565"/>
    </ligand>
</feature>
<dbReference type="NCBIfam" id="TIGR00184">
    <property type="entry name" value="purA"/>
    <property type="match status" value="1"/>
</dbReference>
<dbReference type="FunFam" id="1.10.300.10:FF:000001">
    <property type="entry name" value="Adenylosuccinate synthetase"/>
    <property type="match status" value="1"/>
</dbReference>
<dbReference type="Gene3D" id="3.40.440.10">
    <property type="entry name" value="Adenylosuccinate Synthetase, subunit A, domain 1"/>
    <property type="match status" value="1"/>
</dbReference>
<dbReference type="EMBL" id="CP046455">
    <property type="protein sequence ID" value="QGU08385.1"/>
    <property type="molecule type" value="Genomic_DNA"/>
</dbReference>
<dbReference type="SUPFAM" id="SSF52540">
    <property type="entry name" value="P-loop containing nucleoside triphosphate hydrolases"/>
    <property type="match status" value="1"/>
</dbReference>
<keyword evidence="5 8" id="KW-0658">Purine biosynthesis</keyword>
<comment type="catalytic activity">
    <reaction evidence="8 10">
        <text>IMP + L-aspartate + GTP = N(6)-(1,2-dicarboxyethyl)-AMP + GDP + phosphate + 2 H(+)</text>
        <dbReference type="Rhea" id="RHEA:15753"/>
        <dbReference type="ChEBI" id="CHEBI:15378"/>
        <dbReference type="ChEBI" id="CHEBI:29991"/>
        <dbReference type="ChEBI" id="CHEBI:37565"/>
        <dbReference type="ChEBI" id="CHEBI:43474"/>
        <dbReference type="ChEBI" id="CHEBI:57567"/>
        <dbReference type="ChEBI" id="CHEBI:58053"/>
        <dbReference type="ChEBI" id="CHEBI:58189"/>
        <dbReference type="EC" id="6.3.4.4"/>
    </reaction>
</comment>
<comment type="subcellular location">
    <subcellularLocation>
        <location evidence="8">Cytoplasm</location>
    </subcellularLocation>
</comment>
<feature type="binding site" description="in other chain" evidence="8">
    <location>
        <position position="238"/>
    </location>
    <ligand>
        <name>IMP</name>
        <dbReference type="ChEBI" id="CHEBI:58053"/>
        <note>ligand shared between dimeric partners</note>
    </ligand>
</feature>
<keyword evidence="12" id="KW-1185">Reference proteome</keyword>
<feature type="binding site" description="in other chain" evidence="8">
    <location>
        <position position="128"/>
    </location>
    <ligand>
        <name>IMP</name>
        <dbReference type="ChEBI" id="CHEBI:58053"/>
        <note>ligand shared between dimeric partners</note>
    </ligand>
</feature>
<feature type="binding site" evidence="8">
    <location>
        <position position="142"/>
    </location>
    <ligand>
        <name>IMP</name>
        <dbReference type="ChEBI" id="CHEBI:58053"/>
        <note>ligand shared between dimeric partners</note>
    </ligand>
</feature>
<feature type="binding site" evidence="8">
    <location>
        <begin position="330"/>
        <end position="332"/>
    </location>
    <ligand>
        <name>GTP</name>
        <dbReference type="ChEBI" id="CHEBI:37565"/>
    </ligand>
</feature>
<comment type="cofactor">
    <cofactor evidence="8">
        <name>Mg(2+)</name>
        <dbReference type="ChEBI" id="CHEBI:18420"/>
    </cofactor>
    <text evidence="8">Binds 1 Mg(2+) ion per subunit.</text>
</comment>
<dbReference type="GO" id="GO:0004019">
    <property type="term" value="F:adenylosuccinate synthase activity"/>
    <property type="evidence" value="ECO:0007669"/>
    <property type="project" value="UniProtKB-UniRule"/>
</dbReference>
<keyword evidence="8" id="KW-0963">Cytoplasm</keyword>
<dbReference type="InterPro" id="IPR042110">
    <property type="entry name" value="Adenylosuccinate_synth_dom2"/>
</dbReference>
<accession>A0A6B8WAR6</accession>
<keyword evidence="2 8" id="KW-0436">Ligase</keyword>
<dbReference type="GO" id="GO:0005525">
    <property type="term" value="F:GTP binding"/>
    <property type="evidence" value="ECO:0007669"/>
    <property type="project" value="UniProtKB-UniRule"/>
</dbReference>
<gene>
    <name evidence="8 11" type="primary">purA</name>
    <name evidence="11" type="ORF">COCCU_12425</name>
</gene>
<evidence type="ECO:0000256" key="1">
    <source>
        <dbReference type="ARBA" id="ARBA00011738"/>
    </source>
</evidence>
<feature type="binding site" evidence="8">
    <location>
        <begin position="298"/>
        <end position="304"/>
    </location>
    <ligand>
        <name>substrate</name>
    </ligand>
</feature>
<dbReference type="RefSeq" id="WP_156231902.1">
    <property type="nucleotide sequence ID" value="NZ_CP046455.1"/>
</dbReference>
<dbReference type="InterPro" id="IPR033128">
    <property type="entry name" value="Adenylosuccin_syn_Lys_AS"/>
</dbReference>
<keyword evidence="6 8" id="KW-0460">Magnesium</keyword>
<feature type="binding site" description="in other chain" evidence="8">
    <location>
        <begin position="38"/>
        <end position="41"/>
    </location>
    <ligand>
        <name>IMP</name>
        <dbReference type="ChEBI" id="CHEBI:58053"/>
        <note>ligand shared between dimeric partners</note>
    </ligand>
</feature>
<feature type="binding site" description="in other chain" evidence="8">
    <location>
        <position position="223"/>
    </location>
    <ligand>
        <name>IMP</name>
        <dbReference type="ChEBI" id="CHEBI:58053"/>
        <note>ligand shared between dimeric partners</note>
    </ligand>
</feature>
<feature type="active site" description="Proton acceptor" evidence="8">
    <location>
        <position position="13"/>
    </location>
</feature>
<evidence type="ECO:0000256" key="5">
    <source>
        <dbReference type="ARBA" id="ARBA00022755"/>
    </source>
</evidence>
<evidence type="ECO:0000256" key="3">
    <source>
        <dbReference type="ARBA" id="ARBA00022723"/>
    </source>
</evidence>
<dbReference type="GO" id="GO:0046040">
    <property type="term" value="P:IMP metabolic process"/>
    <property type="evidence" value="ECO:0007669"/>
    <property type="project" value="TreeGrafter"/>
</dbReference>
<dbReference type="SMART" id="SM00788">
    <property type="entry name" value="Adenylsucc_synt"/>
    <property type="match status" value="1"/>
</dbReference>
<evidence type="ECO:0000313" key="11">
    <source>
        <dbReference type="EMBL" id="QGU08385.1"/>
    </source>
</evidence>
<dbReference type="UniPathway" id="UPA00075">
    <property type="reaction ID" value="UER00335"/>
</dbReference>
<evidence type="ECO:0000256" key="9">
    <source>
        <dbReference type="PROSITE-ProRule" id="PRU10134"/>
    </source>
</evidence>
<feature type="binding site" evidence="8">
    <location>
        <begin position="40"/>
        <end position="42"/>
    </location>
    <ligand>
        <name>GTP</name>
        <dbReference type="ChEBI" id="CHEBI:37565"/>
    </ligand>
</feature>
<dbReference type="InterPro" id="IPR042111">
    <property type="entry name" value="Adenylosuccinate_synth_dom3"/>
</dbReference>
<dbReference type="InterPro" id="IPR018220">
    <property type="entry name" value="Adenylosuccin_syn_GTP-bd"/>
</dbReference>
<proteinExistence type="inferred from homology"/>
<feature type="active site" description="Proton donor" evidence="8">
    <location>
        <position position="41"/>
    </location>
</feature>
<dbReference type="KEGG" id="cok:COCCU_12425"/>
<dbReference type="EC" id="6.3.4.4" evidence="8 10"/>
<feature type="binding site" evidence="8">
    <location>
        <position position="40"/>
    </location>
    <ligand>
        <name>Mg(2+)</name>
        <dbReference type="ChEBI" id="CHEBI:18420"/>
    </ligand>
</feature>